<dbReference type="EMBL" id="JAUDCL010000021">
    <property type="protein sequence ID" value="MDM8201869.1"/>
    <property type="molecule type" value="Genomic_DNA"/>
</dbReference>
<dbReference type="RefSeq" id="WP_289600304.1">
    <property type="nucleotide sequence ID" value="NZ_JAUDCL010000021.1"/>
</dbReference>
<reference evidence="2 3" key="1">
    <citation type="submission" date="2023-06" db="EMBL/GenBank/DDBJ databases">
        <title>Identification and characterization of horizontal gene transfer across gut microbiota members of farm animals based on homology search.</title>
        <authorList>
            <person name="Schwarzerova J."/>
            <person name="Nykrynova M."/>
            <person name="Jureckova K."/>
            <person name="Cejkova D."/>
            <person name="Rychlik I."/>
        </authorList>
    </citation>
    <scope>NUCLEOTIDE SEQUENCE [LARGE SCALE GENOMIC DNA]</scope>
    <source>
        <strain evidence="2 3">ET340</strain>
    </source>
</reference>
<dbReference type="Proteomes" id="UP001529380">
    <property type="component" value="Unassembled WGS sequence"/>
</dbReference>
<reference evidence="2 3" key="3">
    <citation type="submission" date="2023-06" db="EMBL/GenBank/DDBJ databases">
        <authorList>
            <person name="Zeman M."/>
            <person name="Kubasova T."/>
            <person name="Jahodarova E."/>
            <person name="Nykrynova M."/>
            <person name="Rychlik I."/>
        </authorList>
    </citation>
    <scope>NUCLEOTIDE SEQUENCE [LARGE SCALE GENOMIC DNA]</scope>
    <source>
        <strain evidence="2 3">ET340</strain>
    </source>
</reference>
<protein>
    <recommendedName>
        <fullName evidence="4">WD40 repeat protein</fullName>
    </recommendedName>
</protein>
<evidence type="ECO:0000313" key="2">
    <source>
        <dbReference type="EMBL" id="MDM8201869.1"/>
    </source>
</evidence>
<evidence type="ECO:0008006" key="4">
    <source>
        <dbReference type="Google" id="ProtNLM"/>
    </source>
</evidence>
<name>A0ABT7USJ8_9FIRM</name>
<keyword evidence="3" id="KW-1185">Reference proteome</keyword>
<evidence type="ECO:0000256" key="1">
    <source>
        <dbReference type="SAM" id="SignalP"/>
    </source>
</evidence>
<evidence type="ECO:0000313" key="3">
    <source>
        <dbReference type="Proteomes" id="UP001529380"/>
    </source>
</evidence>
<feature type="chain" id="PRO_5045293429" description="WD40 repeat protein" evidence="1">
    <location>
        <begin position="29"/>
        <end position="394"/>
    </location>
</feature>
<gene>
    <name evidence="2" type="ORF">QUW08_11290</name>
</gene>
<dbReference type="PROSITE" id="PS51257">
    <property type="entry name" value="PROKAR_LIPOPROTEIN"/>
    <property type="match status" value="1"/>
</dbReference>
<reference evidence="3" key="2">
    <citation type="submission" date="2023-06" db="EMBL/GenBank/DDBJ databases">
        <title>Identification and characterization of horizontal gene transfer across gut microbiota members of farm animals based on homology search.</title>
        <authorList>
            <person name="Zeman M."/>
            <person name="Kubasova T."/>
            <person name="Jahodarova E."/>
            <person name="Nykrynova M."/>
            <person name="Rychlik I."/>
        </authorList>
    </citation>
    <scope>NUCLEOTIDE SEQUENCE [LARGE SCALE GENOMIC DNA]</scope>
    <source>
        <strain evidence="3">ET340</strain>
    </source>
</reference>
<keyword evidence="1" id="KW-0732">Signal</keyword>
<dbReference type="SUPFAM" id="SSF69304">
    <property type="entry name" value="Tricorn protease N-terminal domain"/>
    <property type="match status" value="1"/>
</dbReference>
<proteinExistence type="predicted"/>
<accession>A0ABT7USJ8</accession>
<sequence>MLTTRISALLLCGALAACCLTGCGGKTAAPTAAPSGSAAVVSAGDGVYVPTEEGIYELQSISPGSANLFYTDAATKSRIFLCADPGCSHDSDRCTSYIATPGASFPPLLLRAGDGLLVFFAGADEEAPRAMTMDFDGSNRRTAFTLSANQQPTGSFFLAGDRLYFDLMETGENGQNSYQLWCADLSAGKAEALLDLGVDGAYYALCGSAGEKLCFQQVTEEGLRYCMYSIRDNKLEQPFYTDSSESGSSLVGGGYLFTLDETARTVTRLDLATGEQLTCAFSLKEGYDAPSLRYLFDGKLLLTAASTQSTGGSYDLCAYVLDFPAGSCIEITLRTPFNDRPVMVLSQVGELCLVASDYRIDSGTGLPANVYAFLSRQDYLNSNPDGYLPVNDCV</sequence>
<feature type="signal peptide" evidence="1">
    <location>
        <begin position="1"/>
        <end position="28"/>
    </location>
</feature>
<organism evidence="2 3">
    <name type="scientific">Allofournierella massiliensis</name>
    <dbReference type="NCBI Taxonomy" id="1650663"/>
    <lineage>
        <taxon>Bacteria</taxon>
        <taxon>Bacillati</taxon>
        <taxon>Bacillota</taxon>
        <taxon>Clostridia</taxon>
        <taxon>Eubacteriales</taxon>
        <taxon>Oscillospiraceae</taxon>
        <taxon>Allofournierella</taxon>
    </lineage>
</organism>
<comment type="caution">
    <text evidence="2">The sequence shown here is derived from an EMBL/GenBank/DDBJ whole genome shotgun (WGS) entry which is preliminary data.</text>
</comment>